<evidence type="ECO:0000313" key="4">
    <source>
        <dbReference type="Proteomes" id="UP000562254"/>
    </source>
</evidence>
<keyword evidence="4" id="KW-1185">Reference proteome</keyword>
<dbReference type="PRINTS" id="PR00507">
    <property type="entry name" value="N12N6MTFRASE"/>
</dbReference>
<keyword evidence="3" id="KW-0808">Transferase</keyword>
<comment type="caution">
    <text evidence="3">The sequence shown here is derived from an EMBL/GenBank/DDBJ whole genome shotgun (WGS) entry which is preliminary data.</text>
</comment>
<dbReference type="Proteomes" id="UP000562254">
    <property type="component" value="Unassembled WGS sequence"/>
</dbReference>
<protein>
    <submittedName>
        <fullName evidence="3">SAM-dependent methyltransferase</fullName>
    </submittedName>
</protein>
<dbReference type="PANTHER" id="PTHR42998">
    <property type="entry name" value="TYPE I RESTRICTION ENZYME HINDVIIP M PROTEIN-RELATED"/>
    <property type="match status" value="1"/>
</dbReference>
<dbReference type="EMBL" id="JACIJE010000038">
    <property type="protein sequence ID" value="MBB5691971.1"/>
    <property type="molecule type" value="Genomic_DNA"/>
</dbReference>
<dbReference type="GO" id="GO:0008170">
    <property type="term" value="F:N-methyltransferase activity"/>
    <property type="evidence" value="ECO:0007669"/>
    <property type="project" value="InterPro"/>
</dbReference>
<keyword evidence="3" id="KW-0489">Methyltransferase</keyword>
<name>A0A840Y7P5_9PROT</name>
<evidence type="ECO:0000313" key="3">
    <source>
        <dbReference type="EMBL" id="MBB5691971.1"/>
    </source>
</evidence>
<proteinExistence type="inferred from homology"/>
<accession>A0A840Y7P5</accession>
<dbReference type="PANTHER" id="PTHR42998:SF1">
    <property type="entry name" value="TYPE I RESTRICTION ENZYME HINDI METHYLASE SUBUNIT"/>
    <property type="match status" value="1"/>
</dbReference>
<dbReference type="GO" id="GO:0003677">
    <property type="term" value="F:DNA binding"/>
    <property type="evidence" value="ECO:0007669"/>
    <property type="project" value="InterPro"/>
</dbReference>
<dbReference type="SUPFAM" id="SSF53335">
    <property type="entry name" value="S-adenosyl-L-methionine-dependent methyltransferases"/>
    <property type="match status" value="1"/>
</dbReference>
<dbReference type="RefSeq" id="WP_184487323.1">
    <property type="nucleotide sequence ID" value="NZ_JAAEDJ010000342.1"/>
</dbReference>
<evidence type="ECO:0000256" key="1">
    <source>
        <dbReference type="ARBA" id="ARBA00006594"/>
    </source>
</evidence>
<dbReference type="Gene3D" id="3.40.50.150">
    <property type="entry name" value="Vaccinia Virus protein VP39"/>
    <property type="match status" value="1"/>
</dbReference>
<dbReference type="AlphaFoldDB" id="A0A840Y7P5"/>
<dbReference type="InterPro" id="IPR003356">
    <property type="entry name" value="DNA_methylase_A-5"/>
</dbReference>
<evidence type="ECO:0000259" key="2">
    <source>
        <dbReference type="Pfam" id="PF02384"/>
    </source>
</evidence>
<dbReference type="GO" id="GO:0032259">
    <property type="term" value="P:methylation"/>
    <property type="evidence" value="ECO:0007669"/>
    <property type="project" value="UniProtKB-KW"/>
</dbReference>
<dbReference type="InterPro" id="IPR029063">
    <property type="entry name" value="SAM-dependent_MTases_sf"/>
</dbReference>
<dbReference type="Pfam" id="PF02384">
    <property type="entry name" value="N6_Mtase"/>
    <property type="match status" value="1"/>
</dbReference>
<sequence>MSRYRTGDSRPRKAVEERLRSLVEGPGDLIQLAAAPEANGRLRQLEDAIAGTLNALREEFHRTAAVSRRQEVLDLVAVLVFAHVTSIDAGGKGLGRHLAPEGHSAAEGVNAFVAEALSRNLPSMNGHGLDPGRFFAPLGAGDEAFARSLLTIFERDAAAFRSLHEAGRDDLINEVFSRFMSASFVDEKEMGQYLTPPEVSRFMVQVGLHALAPSAREALLDPDQCERAGLVLDPSCGVGSFLAEAIRLFHEKVRERDAARAPAWLSKFVSGNVVGIDKSERMLRLACINLGLFGARVANLYLANGLARSGDDAKVTTTLESRAQLILTNPPFGATYSGADIAAFSMGRDRNRLDSEILFLERYVDWVMPGGVIVSVVPDSILVNRGPFSELRRLLAARCNVEAVFSLPPVTFAAAGTSTKTSVLLLRRKETSDAR</sequence>
<reference evidence="3 4" key="1">
    <citation type="submission" date="2020-08" db="EMBL/GenBank/DDBJ databases">
        <title>Genomic Encyclopedia of Type Strains, Phase IV (KMG-IV): sequencing the most valuable type-strain genomes for metagenomic binning, comparative biology and taxonomic classification.</title>
        <authorList>
            <person name="Goeker M."/>
        </authorList>
    </citation>
    <scope>NUCLEOTIDE SEQUENCE [LARGE SCALE GENOMIC DNA]</scope>
    <source>
        <strain evidence="3 4">DSM 25895</strain>
    </source>
</reference>
<comment type="similarity">
    <text evidence="1">Belongs to the N(4)/N(6)-methyltransferase family.</text>
</comment>
<gene>
    <name evidence="3" type="ORF">FHS88_004138</name>
</gene>
<organism evidence="3 4">
    <name type="scientific">Neoroseomonas alkaliterrae</name>
    <dbReference type="NCBI Taxonomy" id="1452450"/>
    <lineage>
        <taxon>Bacteria</taxon>
        <taxon>Pseudomonadati</taxon>
        <taxon>Pseudomonadota</taxon>
        <taxon>Alphaproteobacteria</taxon>
        <taxon>Acetobacterales</taxon>
        <taxon>Acetobacteraceae</taxon>
        <taxon>Neoroseomonas</taxon>
    </lineage>
</organism>
<feature type="domain" description="DNA methylase adenine-specific" evidence="2">
    <location>
        <begin position="170"/>
        <end position="430"/>
    </location>
</feature>
<dbReference type="InterPro" id="IPR052916">
    <property type="entry name" value="Type-I_RE_MTase_Subunit"/>
</dbReference>